<dbReference type="Pfam" id="PF02423">
    <property type="entry name" value="OCD_Mu_crystall"/>
    <property type="match status" value="1"/>
</dbReference>
<dbReference type="PIRSF" id="PIRSF001439">
    <property type="entry name" value="CryM"/>
    <property type="match status" value="1"/>
</dbReference>
<dbReference type="SUPFAM" id="SSF51735">
    <property type="entry name" value="NAD(P)-binding Rossmann-fold domains"/>
    <property type="match status" value="1"/>
</dbReference>
<dbReference type="PANTHER" id="PTHR13812:SF19">
    <property type="entry name" value="KETIMINE REDUCTASE MU-CRYSTALLIN"/>
    <property type="match status" value="1"/>
</dbReference>
<protein>
    <submittedName>
        <fullName evidence="1">Ornithine cyclodeaminase family protein</fullName>
    </submittedName>
</protein>
<keyword evidence="2" id="KW-1185">Reference proteome</keyword>
<dbReference type="Gene3D" id="3.40.50.720">
    <property type="entry name" value="NAD(P)-binding Rossmann-like Domain"/>
    <property type="match status" value="1"/>
</dbReference>
<dbReference type="RefSeq" id="WP_418160299.1">
    <property type="nucleotide sequence ID" value="NZ_JBBLZC010000015.1"/>
</dbReference>
<reference evidence="1 2" key="1">
    <citation type="submission" date="2024-01" db="EMBL/GenBank/DDBJ databases">
        <title>Multi-omics insights into the function and evolution of sodium benzoate biodegradation pathways in Benzoatithermus flavus gen. nov., sp. nov. from hot spring.</title>
        <authorList>
            <person name="Hu C.-J."/>
            <person name="Li W.-J."/>
        </authorList>
    </citation>
    <scope>NUCLEOTIDE SEQUENCE [LARGE SCALE GENOMIC DNA]</scope>
    <source>
        <strain evidence="1 2">SYSU G07066</strain>
    </source>
</reference>
<dbReference type="Proteomes" id="UP001375743">
    <property type="component" value="Unassembled WGS sequence"/>
</dbReference>
<dbReference type="InterPro" id="IPR036291">
    <property type="entry name" value="NAD(P)-bd_dom_sf"/>
</dbReference>
<dbReference type="Gene3D" id="3.30.1780.10">
    <property type="entry name" value="ornithine cyclodeaminase, domain 1"/>
    <property type="match status" value="1"/>
</dbReference>
<dbReference type="InterPro" id="IPR023401">
    <property type="entry name" value="ODC_N"/>
</dbReference>
<sequence>MLKAIDAASVETALPYARLIERLREGFRAAGETPVRHHHAVPRPGQDPAILLLMPAWQPGDVTGVKLVHVASGNEAKGLPSVQGVYVLFDGPTGTPLAVMDGTALTVRRTAAASALAASYLARPAARVLTMVGAGAMAPHLVRAHAAVRPVAEVRLWNRSRPRAEALAAALAGEPFRVAVVDDLEAAVRTSDIVACATMSREPLVCGAWLAPGTHLDLVGAFTPEMRESDDEVMRRGEVFVDTRAGALAEAGDILRAIAAGALTPERIRADLFELVRGRHPGRRSEDEITVFKSVGSALEDLIAAKLVHETLAG</sequence>
<dbReference type="NCBIfam" id="NF004793">
    <property type="entry name" value="PRK06141.1"/>
    <property type="match status" value="1"/>
</dbReference>
<gene>
    <name evidence="1" type="ORF">U1T56_14920</name>
</gene>
<name>A0ABU8XTB9_9PROT</name>
<accession>A0ABU8XTB9</accession>
<proteinExistence type="predicted"/>
<evidence type="ECO:0000313" key="2">
    <source>
        <dbReference type="Proteomes" id="UP001375743"/>
    </source>
</evidence>
<evidence type="ECO:0000313" key="1">
    <source>
        <dbReference type="EMBL" id="MEK0084447.1"/>
    </source>
</evidence>
<dbReference type="InterPro" id="IPR003462">
    <property type="entry name" value="ODC_Mu_crystall"/>
</dbReference>
<dbReference type="EMBL" id="JBBLZC010000015">
    <property type="protein sequence ID" value="MEK0084447.1"/>
    <property type="molecule type" value="Genomic_DNA"/>
</dbReference>
<organism evidence="1 2">
    <name type="scientific">Benzoatithermus flavus</name>
    <dbReference type="NCBI Taxonomy" id="3108223"/>
    <lineage>
        <taxon>Bacteria</taxon>
        <taxon>Pseudomonadati</taxon>
        <taxon>Pseudomonadota</taxon>
        <taxon>Alphaproteobacteria</taxon>
        <taxon>Geminicoccales</taxon>
        <taxon>Geminicoccaceae</taxon>
        <taxon>Benzoatithermus</taxon>
    </lineage>
</organism>
<dbReference type="PANTHER" id="PTHR13812">
    <property type="entry name" value="KETIMINE REDUCTASE MU-CRYSTALLIN"/>
    <property type="match status" value="1"/>
</dbReference>
<comment type="caution">
    <text evidence="1">The sequence shown here is derived from an EMBL/GenBank/DDBJ whole genome shotgun (WGS) entry which is preliminary data.</text>
</comment>